<dbReference type="RefSeq" id="WP_078486952.1">
    <property type="nucleotide sequence ID" value="NZ_BHXC01000006.1"/>
</dbReference>
<dbReference type="SUPFAM" id="SSF52799">
    <property type="entry name" value="(Phosphotyrosine protein) phosphatases II"/>
    <property type="match status" value="1"/>
</dbReference>
<accession>A0A401QWG0</accession>
<dbReference type="InterPro" id="IPR029021">
    <property type="entry name" value="Prot-tyrosine_phosphatase-like"/>
</dbReference>
<dbReference type="Proteomes" id="UP000288351">
    <property type="component" value="Unassembled WGS sequence"/>
</dbReference>
<protein>
    <submittedName>
        <fullName evidence="1">Phosphotyrosine protein phosphatase</fullName>
    </submittedName>
</protein>
<evidence type="ECO:0000313" key="1">
    <source>
        <dbReference type="EMBL" id="GCB89724.1"/>
    </source>
</evidence>
<dbReference type="GO" id="GO:0004721">
    <property type="term" value="F:phosphoprotein phosphatase activity"/>
    <property type="evidence" value="ECO:0007669"/>
    <property type="project" value="InterPro"/>
</dbReference>
<dbReference type="EMBL" id="BHXC01000006">
    <property type="protein sequence ID" value="GCB89724.1"/>
    <property type="molecule type" value="Genomic_DNA"/>
</dbReference>
<reference evidence="1 2" key="1">
    <citation type="journal article" date="2019" name="Microbiol. Resour. Announc.">
        <title>Draft Genome Sequence of the Most Traditional epsilon-Poly-l-Lysine Producer, Streptomyces albulus NBRC14147.</title>
        <authorList>
            <person name="Yamanaka K."/>
            <person name="Hamano Y."/>
        </authorList>
    </citation>
    <scope>NUCLEOTIDE SEQUENCE [LARGE SCALE GENOMIC DNA]</scope>
    <source>
        <strain evidence="1 2">NBRC 14147</strain>
    </source>
</reference>
<organism evidence="1 2">
    <name type="scientific">Streptomyces noursei</name>
    <name type="common">Streptomyces albulus</name>
    <dbReference type="NCBI Taxonomy" id="1971"/>
    <lineage>
        <taxon>Bacteria</taxon>
        <taxon>Bacillati</taxon>
        <taxon>Actinomycetota</taxon>
        <taxon>Actinomycetes</taxon>
        <taxon>Kitasatosporales</taxon>
        <taxon>Streptomycetaceae</taxon>
        <taxon>Streptomyces</taxon>
    </lineage>
</organism>
<gene>
    <name evidence="1" type="ORF">SALB_02412</name>
</gene>
<dbReference type="Pfam" id="PF13350">
    <property type="entry name" value="Y_phosphatase3"/>
    <property type="match status" value="1"/>
</dbReference>
<name>A0A401QWG0_STRNR</name>
<evidence type="ECO:0000313" key="2">
    <source>
        <dbReference type="Proteomes" id="UP000288351"/>
    </source>
</evidence>
<sequence>MPLVNFRDVADNAGPRLRPGLLYRSARPTGLTAAELAAAAPGLCCVVDLRGPDERTAADWAAADALGATVLNLPGQGSPTDLAALPPGTTLGGLYTLLLDHRAAWFASVVAELADRLPAVVSCAAGKDRTGLTVALVLDLVGVGRADIIRDYTATAAAMPEVLAALELAPANGVAADARYAEAAAVGGLLDAPEDALTAFLDALAERGGAERLLTRHGLTDDHVVRLRAALAA</sequence>
<dbReference type="AlphaFoldDB" id="A0A401QWG0"/>
<comment type="caution">
    <text evidence="1">The sequence shown here is derived from an EMBL/GenBank/DDBJ whole genome shotgun (WGS) entry which is preliminary data.</text>
</comment>
<dbReference type="Gene3D" id="3.90.190.10">
    <property type="entry name" value="Protein tyrosine phosphatase superfamily"/>
    <property type="match status" value="1"/>
</dbReference>
<dbReference type="InterPro" id="IPR026893">
    <property type="entry name" value="Tyr/Ser_Pase_IphP-type"/>
</dbReference>
<proteinExistence type="predicted"/>